<sequence length="672" mass="73383">MKYIVVTGGVVSGLGKGVTISSMGRMLQGCGLRVTSIKIDPYLNVDAGTMSPFEHGETYVLDDGGETDLDLGNYERFLSVSLTSEHNITTGKVYRNVIGKERRGDYLGRTVQVVPHITNEIQEWIERVAHVPVDDAGRRHWEAREVVEDGSDIIDDGGTAARPPFHPHGVVVGGGGGDDNVGVADVCLIEVGGTVGDIESSVFLEALRQFQFRVGPDNFCLTFVSLVPIMGEEQKTKPTQHGVRDLRSVGLSPAVIFCRCREVLEDGAKAKIASFCHVDGPGCVLSVHDVSNVYHVPLLLLEQKLHRILADKLKLHELPELARRLDLTMDGVEDTSASWNLLEGGGGDNERVVNALTAPGRGLGGGGGGEGGGHNMTMSRSMVDWARMAFKLDRFEDEVRIVIVGKYTGLQDSYLSVIKSLKHASMAVERKLDLIWVEAAHLENDSDNEGGGMGGEKEYAEAWDKMKTAHGVVVPGGFGSRGFLGKVLAAKFCRENSIPYLGVCLGFQAMVVEYSRNVLMWEDANSTEFDDMTQNPVVVFMPEIDKENMGGTMRLGSRNTYFTHPTHADGSPSVTRIMYGNADVVSERHRHRYEVNPDRVDAIHDAGLKFVGRDETGTRMEVAELPRSVHPYYVGCQYHPEFKSRPLNPSPPFHGLLLAACGMLDEYVGGGK</sequence>
<dbReference type="InterPro" id="IPR004468">
    <property type="entry name" value="CTP_synthase"/>
</dbReference>
<dbReference type="PANTHER" id="PTHR11550">
    <property type="entry name" value="CTP SYNTHASE"/>
    <property type="match status" value="1"/>
</dbReference>
<evidence type="ECO:0000256" key="7">
    <source>
        <dbReference type="ARBA" id="ARBA00022975"/>
    </source>
</evidence>
<dbReference type="GO" id="GO:0005524">
    <property type="term" value="F:ATP binding"/>
    <property type="evidence" value="ECO:0007669"/>
    <property type="project" value="UniProtKB-KW"/>
</dbReference>
<proteinExistence type="inferred from homology"/>
<protein>
    <recommendedName>
        <fullName evidence="9">CTP synthase</fullName>
        <ecNumber evidence="9">6.3.4.2</ecNumber>
    </recommendedName>
    <alternativeName>
        <fullName evidence="9">UTP--ammonia ligase</fullName>
    </alternativeName>
</protein>
<keyword evidence="7 9" id="KW-0665">Pyrimidine biosynthesis</keyword>
<evidence type="ECO:0000256" key="2">
    <source>
        <dbReference type="ARBA" id="ARBA00007533"/>
    </source>
</evidence>
<dbReference type="CDD" id="cd01746">
    <property type="entry name" value="GATase1_CTP_Synthase"/>
    <property type="match status" value="1"/>
</dbReference>
<dbReference type="CDD" id="cd03113">
    <property type="entry name" value="CTPS_N"/>
    <property type="match status" value="1"/>
</dbReference>
<keyword evidence="6 9" id="KW-0315">Glutamine amidotransferase</keyword>
<keyword evidence="3 9" id="KW-0436">Ligase</keyword>
<organism evidence="12 13">
    <name type="scientific">Cyclostephanos tholiformis</name>
    <dbReference type="NCBI Taxonomy" id="382380"/>
    <lineage>
        <taxon>Eukaryota</taxon>
        <taxon>Sar</taxon>
        <taxon>Stramenopiles</taxon>
        <taxon>Ochrophyta</taxon>
        <taxon>Bacillariophyta</taxon>
        <taxon>Coscinodiscophyceae</taxon>
        <taxon>Thalassiosirophycidae</taxon>
        <taxon>Stephanodiscales</taxon>
        <taxon>Stephanodiscaceae</taxon>
        <taxon>Cyclostephanos</taxon>
    </lineage>
</organism>
<dbReference type="InterPro" id="IPR029062">
    <property type="entry name" value="Class_I_gatase-like"/>
</dbReference>
<evidence type="ECO:0000313" key="12">
    <source>
        <dbReference type="EMBL" id="KAL3806847.1"/>
    </source>
</evidence>
<evidence type="ECO:0000313" key="13">
    <source>
        <dbReference type="Proteomes" id="UP001530377"/>
    </source>
</evidence>
<dbReference type="AlphaFoldDB" id="A0ABD3R270"/>
<comment type="similarity">
    <text evidence="2 9">Belongs to the CTP synthase family.</text>
</comment>
<comment type="function">
    <text evidence="9">Catalyzes the ATP-dependent amination of UTP to CTP with either L-glutamine or ammonia as the source of nitrogen.</text>
</comment>
<reference evidence="12 13" key="1">
    <citation type="submission" date="2024-10" db="EMBL/GenBank/DDBJ databases">
        <title>Updated reference genomes for cyclostephanoid diatoms.</title>
        <authorList>
            <person name="Roberts W.R."/>
            <person name="Alverson A.J."/>
        </authorList>
    </citation>
    <scope>NUCLEOTIDE SEQUENCE [LARGE SCALE GENOMIC DNA]</scope>
    <source>
        <strain evidence="12 13">AJA228-03</strain>
    </source>
</reference>
<evidence type="ECO:0000256" key="9">
    <source>
        <dbReference type="RuleBase" id="RU810713"/>
    </source>
</evidence>
<evidence type="ECO:0000256" key="4">
    <source>
        <dbReference type="ARBA" id="ARBA00022741"/>
    </source>
</evidence>
<keyword evidence="13" id="KW-1185">Reference proteome</keyword>
<dbReference type="Gene3D" id="3.40.50.880">
    <property type="match status" value="1"/>
</dbReference>
<dbReference type="InterPro" id="IPR027417">
    <property type="entry name" value="P-loop_NTPase"/>
</dbReference>
<evidence type="ECO:0000256" key="1">
    <source>
        <dbReference type="ARBA" id="ARBA00005171"/>
    </source>
</evidence>
<dbReference type="FunFam" id="3.40.50.880:FF:000005">
    <property type="entry name" value="CTP synthase"/>
    <property type="match status" value="1"/>
</dbReference>
<evidence type="ECO:0000256" key="5">
    <source>
        <dbReference type="ARBA" id="ARBA00022840"/>
    </source>
</evidence>
<comment type="pathway">
    <text evidence="1 9">Pyrimidine metabolism; CTP biosynthesis via de novo pathway; CTP from UDP: step 2/2.</text>
</comment>
<dbReference type="PROSITE" id="PS51273">
    <property type="entry name" value="GATASE_TYPE_1"/>
    <property type="match status" value="1"/>
</dbReference>
<dbReference type="InterPro" id="IPR033828">
    <property type="entry name" value="GATase1_CTP_Synthase"/>
</dbReference>
<dbReference type="GO" id="GO:0044210">
    <property type="term" value="P:'de novo' CTP biosynthetic process"/>
    <property type="evidence" value="ECO:0007669"/>
    <property type="project" value="UniProtKB-UniRule"/>
</dbReference>
<dbReference type="EMBL" id="JALLPB020000720">
    <property type="protein sequence ID" value="KAL3806847.1"/>
    <property type="molecule type" value="Genomic_DNA"/>
</dbReference>
<evidence type="ECO:0000256" key="6">
    <source>
        <dbReference type="ARBA" id="ARBA00022962"/>
    </source>
</evidence>
<dbReference type="InterPro" id="IPR017456">
    <property type="entry name" value="CTP_synthase_N"/>
</dbReference>
<dbReference type="InterPro" id="IPR017926">
    <property type="entry name" value="GATASE"/>
</dbReference>
<feature type="domain" description="Glutamine amidotransferase" evidence="10">
    <location>
        <begin position="410"/>
        <end position="656"/>
    </location>
</feature>
<evidence type="ECO:0000259" key="11">
    <source>
        <dbReference type="Pfam" id="PF06418"/>
    </source>
</evidence>
<accession>A0ABD3R270</accession>
<dbReference type="PANTHER" id="PTHR11550:SF0">
    <property type="entry name" value="CTP SYNTHASE-RELATED"/>
    <property type="match status" value="1"/>
</dbReference>
<comment type="caution">
    <text evidence="12">The sequence shown here is derived from an EMBL/GenBank/DDBJ whole genome shotgun (WGS) entry which is preliminary data.</text>
</comment>
<name>A0ABD3R270_9STRA</name>
<feature type="domain" description="CTP synthase N-terminal" evidence="11">
    <location>
        <begin position="184"/>
        <end position="315"/>
    </location>
</feature>
<dbReference type="Gene3D" id="3.40.50.300">
    <property type="entry name" value="P-loop containing nucleotide triphosphate hydrolases"/>
    <property type="match status" value="1"/>
</dbReference>
<dbReference type="GO" id="GO:0003883">
    <property type="term" value="F:CTP synthase activity"/>
    <property type="evidence" value="ECO:0007669"/>
    <property type="project" value="UniProtKB-UniRule"/>
</dbReference>
<feature type="domain" description="CTP synthase N-terminal" evidence="11">
    <location>
        <begin position="2"/>
        <end position="131"/>
    </location>
</feature>
<evidence type="ECO:0000259" key="10">
    <source>
        <dbReference type="Pfam" id="PF00117"/>
    </source>
</evidence>
<dbReference type="EC" id="6.3.4.2" evidence="9"/>
<comment type="catalytic activity">
    <reaction evidence="8 9">
        <text>UTP + L-glutamine + ATP + H2O = CTP + L-glutamate + ADP + phosphate + 2 H(+)</text>
        <dbReference type="Rhea" id="RHEA:26426"/>
        <dbReference type="ChEBI" id="CHEBI:15377"/>
        <dbReference type="ChEBI" id="CHEBI:15378"/>
        <dbReference type="ChEBI" id="CHEBI:29985"/>
        <dbReference type="ChEBI" id="CHEBI:30616"/>
        <dbReference type="ChEBI" id="CHEBI:37563"/>
        <dbReference type="ChEBI" id="CHEBI:43474"/>
        <dbReference type="ChEBI" id="CHEBI:46398"/>
        <dbReference type="ChEBI" id="CHEBI:58359"/>
        <dbReference type="ChEBI" id="CHEBI:456216"/>
        <dbReference type="EC" id="6.3.4.2"/>
    </reaction>
</comment>
<gene>
    <name evidence="12" type="ORF">ACHAXA_008235</name>
</gene>
<evidence type="ECO:0000256" key="3">
    <source>
        <dbReference type="ARBA" id="ARBA00022598"/>
    </source>
</evidence>
<dbReference type="SUPFAM" id="SSF52540">
    <property type="entry name" value="P-loop containing nucleoside triphosphate hydrolases"/>
    <property type="match status" value="2"/>
</dbReference>
<dbReference type="SUPFAM" id="SSF52317">
    <property type="entry name" value="Class I glutamine amidotransferase-like"/>
    <property type="match status" value="1"/>
</dbReference>
<dbReference type="Pfam" id="PF00117">
    <property type="entry name" value="GATase"/>
    <property type="match status" value="1"/>
</dbReference>
<keyword evidence="5 9" id="KW-0067">ATP-binding</keyword>
<dbReference type="Pfam" id="PF06418">
    <property type="entry name" value="CTP_synth_N"/>
    <property type="match status" value="2"/>
</dbReference>
<keyword evidence="4 9" id="KW-0547">Nucleotide-binding</keyword>
<evidence type="ECO:0000256" key="8">
    <source>
        <dbReference type="ARBA" id="ARBA00047781"/>
    </source>
</evidence>
<dbReference type="Proteomes" id="UP001530377">
    <property type="component" value="Unassembled WGS sequence"/>
</dbReference>